<accession>A0A103XCI2</accession>
<dbReference type="PANTHER" id="PTHR34835:SF34">
    <property type="entry name" value="OS08G0555500 PROTEIN"/>
    <property type="match status" value="1"/>
</dbReference>
<dbReference type="Proteomes" id="UP000243975">
    <property type="component" value="Unassembled WGS sequence"/>
</dbReference>
<dbReference type="Gramene" id="KVH88204">
    <property type="protein sequence ID" value="KVH88204"/>
    <property type="gene ID" value="Ccrd_024406"/>
</dbReference>
<evidence type="ECO:0000313" key="1">
    <source>
        <dbReference type="EMBL" id="KVH88204.1"/>
    </source>
</evidence>
<sequence length="206" mass="23686">MGFKGLLNMKTDGIPAKLVYYVVDSFDPQNMLIKLENGVIPITVKKIYDVIGAPIGEATLDSLVNDNCEISKTRWKPVPIECYYSGPLTTLILLYVDTIQCDVVRIICERPCIVSWSMDILRRWESIEIYTGGFGIGNVVEPLVDAQREDRSRENEEIDIKRYLDEVEHTFNMLKPLKSDFDEILKKGRTRYPASVEFDVWQKKKS</sequence>
<reference evidence="1 2" key="1">
    <citation type="journal article" date="2016" name="Sci. Rep.">
        <title>The genome sequence of the outbreeding globe artichoke constructed de novo incorporating a phase-aware low-pass sequencing strategy of F1 progeny.</title>
        <authorList>
            <person name="Scaglione D."/>
            <person name="Reyes-Chin-Wo S."/>
            <person name="Acquadro A."/>
            <person name="Froenicke L."/>
            <person name="Portis E."/>
            <person name="Beitel C."/>
            <person name="Tirone M."/>
            <person name="Mauro R."/>
            <person name="Lo Monaco A."/>
            <person name="Mauromicale G."/>
            <person name="Faccioli P."/>
            <person name="Cattivelli L."/>
            <person name="Rieseberg L."/>
            <person name="Michelmore R."/>
            <person name="Lanteri S."/>
        </authorList>
    </citation>
    <scope>NUCLEOTIDE SEQUENCE [LARGE SCALE GENOMIC DNA]</scope>
    <source>
        <strain evidence="1">2C</strain>
    </source>
</reference>
<comment type="caution">
    <text evidence="1">The sequence shown here is derived from an EMBL/GenBank/DDBJ whole genome shotgun (WGS) entry which is preliminary data.</text>
</comment>
<protein>
    <submittedName>
        <fullName evidence="1">Uncharacterized protein</fullName>
    </submittedName>
</protein>
<dbReference type="AlphaFoldDB" id="A0A103XCI2"/>
<keyword evidence="2" id="KW-1185">Reference proteome</keyword>
<dbReference type="PANTHER" id="PTHR34835">
    <property type="entry name" value="OS07G0283600 PROTEIN-RELATED"/>
    <property type="match status" value="1"/>
</dbReference>
<proteinExistence type="predicted"/>
<dbReference type="EMBL" id="LEKV01005524">
    <property type="protein sequence ID" value="KVH88204.1"/>
    <property type="molecule type" value="Genomic_DNA"/>
</dbReference>
<evidence type="ECO:0000313" key="2">
    <source>
        <dbReference type="Proteomes" id="UP000243975"/>
    </source>
</evidence>
<name>A0A103XCI2_CYNCS</name>
<gene>
    <name evidence="1" type="ORF">Ccrd_024406</name>
</gene>
<organism evidence="1 2">
    <name type="scientific">Cynara cardunculus var. scolymus</name>
    <name type="common">Globe artichoke</name>
    <name type="synonym">Cynara scolymus</name>
    <dbReference type="NCBI Taxonomy" id="59895"/>
    <lineage>
        <taxon>Eukaryota</taxon>
        <taxon>Viridiplantae</taxon>
        <taxon>Streptophyta</taxon>
        <taxon>Embryophyta</taxon>
        <taxon>Tracheophyta</taxon>
        <taxon>Spermatophyta</taxon>
        <taxon>Magnoliopsida</taxon>
        <taxon>eudicotyledons</taxon>
        <taxon>Gunneridae</taxon>
        <taxon>Pentapetalae</taxon>
        <taxon>asterids</taxon>
        <taxon>campanulids</taxon>
        <taxon>Asterales</taxon>
        <taxon>Asteraceae</taxon>
        <taxon>Carduoideae</taxon>
        <taxon>Cardueae</taxon>
        <taxon>Carduinae</taxon>
        <taxon>Cynara</taxon>
    </lineage>
</organism>